<evidence type="ECO:0000313" key="2">
    <source>
        <dbReference type="Proteomes" id="UP000790377"/>
    </source>
</evidence>
<dbReference type="Proteomes" id="UP000790377">
    <property type="component" value="Unassembled WGS sequence"/>
</dbReference>
<sequence length="132" mass="15882">MVSLHTKIVWFPRFNIISPAVMSRLENIMFAVQPFLTSFHPHIARDRDSSPYCIHSPFFISLLFIAAFQLRHSLPFRSLEIWRFTYLYHQYFMYLLVVFPCYMLAFFYSSVQVHRIYFFYAFLVGIPVSMNQ</sequence>
<evidence type="ECO:0000313" key="1">
    <source>
        <dbReference type="EMBL" id="KAH7904574.1"/>
    </source>
</evidence>
<dbReference type="EMBL" id="MU268428">
    <property type="protein sequence ID" value="KAH7904574.1"/>
    <property type="molecule type" value="Genomic_DNA"/>
</dbReference>
<comment type="caution">
    <text evidence="1">The sequence shown here is derived from an EMBL/GenBank/DDBJ whole genome shotgun (WGS) entry which is preliminary data.</text>
</comment>
<proteinExistence type="predicted"/>
<name>A0ACB7ZUP0_9AGAM</name>
<gene>
    <name evidence="1" type="ORF">BJ138DRAFT_897933</name>
</gene>
<organism evidence="1 2">
    <name type="scientific">Hygrophoropsis aurantiaca</name>
    <dbReference type="NCBI Taxonomy" id="72124"/>
    <lineage>
        <taxon>Eukaryota</taxon>
        <taxon>Fungi</taxon>
        <taxon>Dikarya</taxon>
        <taxon>Basidiomycota</taxon>
        <taxon>Agaricomycotina</taxon>
        <taxon>Agaricomycetes</taxon>
        <taxon>Agaricomycetidae</taxon>
        <taxon>Boletales</taxon>
        <taxon>Coniophorineae</taxon>
        <taxon>Hygrophoropsidaceae</taxon>
        <taxon>Hygrophoropsis</taxon>
    </lineage>
</organism>
<keyword evidence="2" id="KW-1185">Reference proteome</keyword>
<reference evidence="1" key="1">
    <citation type="journal article" date="2021" name="New Phytol.">
        <title>Evolutionary innovations through gain and loss of genes in the ectomycorrhizal Boletales.</title>
        <authorList>
            <person name="Wu G."/>
            <person name="Miyauchi S."/>
            <person name="Morin E."/>
            <person name="Kuo A."/>
            <person name="Drula E."/>
            <person name="Varga T."/>
            <person name="Kohler A."/>
            <person name="Feng B."/>
            <person name="Cao Y."/>
            <person name="Lipzen A."/>
            <person name="Daum C."/>
            <person name="Hundley H."/>
            <person name="Pangilinan J."/>
            <person name="Johnson J."/>
            <person name="Barry K."/>
            <person name="LaButti K."/>
            <person name="Ng V."/>
            <person name="Ahrendt S."/>
            <person name="Min B."/>
            <person name="Choi I.G."/>
            <person name="Park H."/>
            <person name="Plett J.M."/>
            <person name="Magnuson J."/>
            <person name="Spatafora J.W."/>
            <person name="Nagy L.G."/>
            <person name="Henrissat B."/>
            <person name="Grigoriev I.V."/>
            <person name="Yang Z.L."/>
            <person name="Xu J."/>
            <person name="Martin F.M."/>
        </authorList>
    </citation>
    <scope>NUCLEOTIDE SEQUENCE</scope>
    <source>
        <strain evidence="1">ATCC 28755</strain>
    </source>
</reference>
<protein>
    <submittedName>
        <fullName evidence="1">Uncharacterized protein</fullName>
    </submittedName>
</protein>
<accession>A0ACB7ZUP0</accession>